<evidence type="ECO:0000313" key="1">
    <source>
        <dbReference type="EMBL" id="MBB3733040.1"/>
    </source>
</evidence>
<dbReference type="InterPro" id="IPR036249">
    <property type="entry name" value="Thioredoxin-like_sf"/>
</dbReference>
<proteinExistence type="predicted"/>
<dbReference type="InterPro" id="IPR032801">
    <property type="entry name" value="PXL2A/B/C"/>
</dbReference>
<evidence type="ECO:0008006" key="3">
    <source>
        <dbReference type="Google" id="ProtNLM"/>
    </source>
</evidence>
<accession>A0A7W5VG44</accession>
<dbReference type="RefSeq" id="WP_183661006.1">
    <property type="nucleotide sequence ID" value="NZ_JACIBV010000002.1"/>
</dbReference>
<comment type="caution">
    <text evidence="1">The sequence shown here is derived from an EMBL/GenBank/DDBJ whole genome shotgun (WGS) entry which is preliminary data.</text>
</comment>
<organism evidence="1 2">
    <name type="scientific">Nonomuraea dietziae</name>
    <dbReference type="NCBI Taxonomy" id="65515"/>
    <lineage>
        <taxon>Bacteria</taxon>
        <taxon>Bacillati</taxon>
        <taxon>Actinomycetota</taxon>
        <taxon>Actinomycetes</taxon>
        <taxon>Streptosporangiales</taxon>
        <taxon>Streptosporangiaceae</taxon>
        <taxon>Nonomuraea</taxon>
    </lineage>
</organism>
<dbReference type="Proteomes" id="UP000579945">
    <property type="component" value="Unassembled WGS sequence"/>
</dbReference>
<gene>
    <name evidence="1" type="ORF">FHR33_008987</name>
</gene>
<dbReference type="Gene3D" id="3.40.30.10">
    <property type="entry name" value="Glutaredoxin"/>
    <property type="match status" value="1"/>
</dbReference>
<dbReference type="GeneID" id="95395023"/>
<keyword evidence="2" id="KW-1185">Reference proteome</keyword>
<dbReference type="Pfam" id="PF13911">
    <property type="entry name" value="AhpC-TSA_2"/>
    <property type="match status" value="1"/>
</dbReference>
<dbReference type="AlphaFoldDB" id="A0A7W5VG44"/>
<name>A0A7W5VG44_9ACTN</name>
<dbReference type="SUPFAM" id="SSF52833">
    <property type="entry name" value="Thioredoxin-like"/>
    <property type="match status" value="1"/>
</dbReference>
<protein>
    <recommendedName>
        <fullName evidence="3">Alkyl hydroperoxide reductase subunit C/ Thiol specific antioxidant domain-containing protein</fullName>
    </recommendedName>
</protein>
<dbReference type="EMBL" id="JACIBV010000002">
    <property type="protein sequence ID" value="MBB3733040.1"/>
    <property type="molecule type" value="Genomic_DNA"/>
</dbReference>
<evidence type="ECO:0000313" key="2">
    <source>
        <dbReference type="Proteomes" id="UP000579945"/>
    </source>
</evidence>
<dbReference type="CDD" id="cd02970">
    <property type="entry name" value="PRX_like2"/>
    <property type="match status" value="1"/>
</dbReference>
<reference evidence="1 2" key="1">
    <citation type="submission" date="2020-08" db="EMBL/GenBank/DDBJ databases">
        <title>Sequencing the genomes of 1000 actinobacteria strains.</title>
        <authorList>
            <person name="Klenk H.-P."/>
        </authorList>
    </citation>
    <scope>NUCLEOTIDE SEQUENCE [LARGE SCALE GENOMIC DNA]</scope>
    <source>
        <strain evidence="1 2">DSM 44320</strain>
    </source>
</reference>
<sequence length="192" mass="20914">MRTVEARELSTITGERVRLPAPDGLTHLQFRRYAGCPICNMHLRTIAARHEEIRAAGVHEIVVFHSCAEDMLPHQGLLPFAAIADPGRRLYAEFGVETSAGAVLHPRAWTTPMRPGSWPVVARGLRRGGRPYPTGGETVLGLPADFLIDPGGQILSHRYGRHAGDQWEVDELLLLAARAGTQAGPATRTHPA</sequence>